<evidence type="ECO:0000313" key="2">
    <source>
        <dbReference type="Proteomes" id="UP001303587"/>
    </source>
</evidence>
<proteinExistence type="predicted"/>
<dbReference type="RefSeq" id="WP_338103197.1">
    <property type="nucleotide sequence ID" value="NZ_CP131060.1"/>
</dbReference>
<reference evidence="1 2" key="1">
    <citation type="submission" date="2023-07" db="EMBL/GenBank/DDBJ databases">
        <title>Closed genoem sequence of Methanosarcinaceae archaeon Ac7.</title>
        <authorList>
            <person name="Poehlein A."/>
            <person name="Protasov E."/>
            <person name="Platt K."/>
            <person name="Reeh H."/>
            <person name="Daniel R."/>
            <person name="Brune A."/>
        </authorList>
    </citation>
    <scope>NUCLEOTIDE SEQUENCE [LARGE SCALE GENOMIC DNA]</scope>
    <source>
        <strain evidence="1 2">Ac7</strain>
    </source>
</reference>
<evidence type="ECO:0000313" key="1">
    <source>
        <dbReference type="EMBL" id="WNY25159.1"/>
    </source>
</evidence>
<dbReference type="EMBL" id="CP131060">
    <property type="protein sequence ID" value="WNY25159.1"/>
    <property type="molecule type" value="Genomic_DNA"/>
</dbReference>
<protein>
    <submittedName>
        <fullName evidence="1">Uncharacterized protein</fullName>
    </submittedName>
</protein>
<keyword evidence="2" id="KW-1185">Reference proteome</keyword>
<dbReference type="GeneID" id="89229813"/>
<dbReference type="AlphaFoldDB" id="A0AA96ZU24"/>
<sequence length="52" mass="6087">MSEEIVNLCVRCEKKEAEWVCLECMEEKQYCEDCAAVVGYQCSECEEALENW</sequence>
<gene>
    <name evidence="1" type="ORF">MsAc7_07010</name>
</gene>
<accession>A0AA96ZU24</accession>
<name>A0AA96ZU24_9EURY</name>
<organism evidence="1 2">
    <name type="scientific">Methanolapillus millepedarum</name>
    <dbReference type="NCBI Taxonomy" id="3028296"/>
    <lineage>
        <taxon>Archaea</taxon>
        <taxon>Methanobacteriati</taxon>
        <taxon>Methanobacteriota</taxon>
        <taxon>Stenosarchaea group</taxon>
        <taxon>Methanomicrobia</taxon>
        <taxon>Methanosarcinales</taxon>
        <taxon>Methanosarcinaceae</taxon>
        <taxon>Methanolapillus</taxon>
    </lineage>
</organism>
<dbReference type="Proteomes" id="UP001303587">
    <property type="component" value="Chromosome"/>
</dbReference>